<evidence type="ECO:0000256" key="2">
    <source>
        <dbReference type="PROSITE-ProRule" id="PRU00335"/>
    </source>
</evidence>
<dbReference type="SUPFAM" id="SSF48498">
    <property type="entry name" value="Tetracyclin repressor-like, C-terminal domain"/>
    <property type="match status" value="1"/>
</dbReference>
<dbReference type="InterPro" id="IPR041583">
    <property type="entry name" value="TetR_C_31"/>
</dbReference>
<evidence type="ECO:0000313" key="4">
    <source>
        <dbReference type="EMBL" id="KAA9162325.1"/>
    </source>
</evidence>
<dbReference type="Gene3D" id="1.10.357.10">
    <property type="entry name" value="Tetracycline Repressor, domain 2"/>
    <property type="match status" value="1"/>
</dbReference>
<evidence type="ECO:0000259" key="3">
    <source>
        <dbReference type="PROSITE" id="PS50977"/>
    </source>
</evidence>
<dbReference type="InterPro" id="IPR036271">
    <property type="entry name" value="Tet_transcr_reg_TetR-rel_C_sf"/>
</dbReference>
<name>A0A5N0V8G0_9PSEU</name>
<dbReference type="EMBL" id="VMNW02000013">
    <property type="protein sequence ID" value="KAA9162325.1"/>
    <property type="molecule type" value="Genomic_DNA"/>
</dbReference>
<feature type="DNA-binding region" description="H-T-H motif" evidence="2">
    <location>
        <begin position="25"/>
        <end position="44"/>
    </location>
</feature>
<organism evidence="4 5">
    <name type="scientific">Amycolatopsis acidicola</name>
    <dbReference type="NCBI Taxonomy" id="2596893"/>
    <lineage>
        <taxon>Bacteria</taxon>
        <taxon>Bacillati</taxon>
        <taxon>Actinomycetota</taxon>
        <taxon>Actinomycetes</taxon>
        <taxon>Pseudonocardiales</taxon>
        <taxon>Pseudonocardiaceae</taxon>
        <taxon>Amycolatopsis</taxon>
    </lineage>
</organism>
<dbReference type="GO" id="GO:0003677">
    <property type="term" value="F:DNA binding"/>
    <property type="evidence" value="ECO:0007669"/>
    <property type="project" value="UniProtKB-UniRule"/>
</dbReference>
<keyword evidence="1 2" id="KW-0238">DNA-binding</keyword>
<dbReference type="AlphaFoldDB" id="A0A5N0V8G0"/>
<dbReference type="RefSeq" id="WP_144747941.1">
    <property type="nucleotide sequence ID" value="NZ_VMNW02000013.1"/>
</dbReference>
<dbReference type="Proteomes" id="UP000319769">
    <property type="component" value="Unassembled WGS sequence"/>
</dbReference>
<feature type="domain" description="HTH tetR-type" evidence="3">
    <location>
        <begin position="2"/>
        <end position="62"/>
    </location>
</feature>
<dbReference type="Pfam" id="PF17940">
    <property type="entry name" value="TetR_C_31"/>
    <property type="match status" value="1"/>
</dbReference>
<sequence>MTDRKNLIGDTAIRLLAERGMRGLTHRAVDETSGLPTGSTSYYARTREALLELAVTRLLELDRADAENAPLPTDAITVAELTGLVTRLLTHLLDAGRERTVARYEIALEATRRPALRAHYDRAGATLRRQAAELLSRNGSRDPERHARALVAWCDGILFDSLAGAGGAWSTGRPAPEELRRDTAELLTGMLGQPQNF</sequence>
<accession>A0A5N0V8G0</accession>
<keyword evidence="5" id="KW-1185">Reference proteome</keyword>
<reference evidence="4" key="1">
    <citation type="submission" date="2019-09" db="EMBL/GenBank/DDBJ databases">
        <authorList>
            <person name="Teo W.F.A."/>
            <person name="Duangmal K."/>
        </authorList>
    </citation>
    <scope>NUCLEOTIDE SEQUENCE [LARGE SCALE GENOMIC DNA]</scope>
    <source>
        <strain evidence="4">K81G1</strain>
    </source>
</reference>
<dbReference type="SUPFAM" id="SSF46689">
    <property type="entry name" value="Homeodomain-like"/>
    <property type="match status" value="1"/>
</dbReference>
<gene>
    <name evidence="4" type="ORF">FPZ12_011840</name>
</gene>
<dbReference type="OrthoDB" id="7506349at2"/>
<protein>
    <submittedName>
        <fullName evidence="4">TetR family transcriptional regulator</fullName>
    </submittedName>
</protein>
<evidence type="ECO:0000313" key="5">
    <source>
        <dbReference type="Proteomes" id="UP000319769"/>
    </source>
</evidence>
<evidence type="ECO:0000256" key="1">
    <source>
        <dbReference type="ARBA" id="ARBA00023125"/>
    </source>
</evidence>
<comment type="caution">
    <text evidence="4">The sequence shown here is derived from an EMBL/GenBank/DDBJ whole genome shotgun (WGS) entry which is preliminary data.</text>
</comment>
<proteinExistence type="predicted"/>
<dbReference type="InterPro" id="IPR009057">
    <property type="entry name" value="Homeodomain-like_sf"/>
</dbReference>
<dbReference type="PROSITE" id="PS50977">
    <property type="entry name" value="HTH_TETR_2"/>
    <property type="match status" value="1"/>
</dbReference>
<dbReference type="InterPro" id="IPR001647">
    <property type="entry name" value="HTH_TetR"/>
</dbReference>